<sequence length="431" mass="47655">MQPEPTPAPETVDPTVDPATDKQKVHLSRLAQTTLDYLMSLSFRQGNLQQYLNDIARGVSELTAMDWSVVTLNRGDYNKILASNIDLGEGSDEAYPIHGSVAKTVVQTQRPLTVTDSQCETQYGETPEGYRAYLGVPLQSPAGKLLGTICCFNKQPRNFDPEEVKCVELFAERATTAIDNFQMYQQQLKFNERLEAEVAKRTAELKEAQTQLIEKERLAAIGEFTSMIVHEIRNPLTTVRMGLHALKALDLSERDRNRLSLALEEESRLKQLLDGILQYAKPQVLETTQCDLNQLIKETVETLSEQPDIAERSLNVKLAASAVYVACDRDKLKQVLINLISNACEAIDKGEQVTISLSQTEQAYLTVHNGGTPIPPDTLARLTQPFFSTKSSGNGLGLAIVKRIIDAHQGSLTFTSTPETGTTATVYLPAD</sequence>
<dbReference type="SUPFAM" id="SSF47384">
    <property type="entry name" value="Homodimeric domain of signal transducing histidine kinase"/>
    <property type="match status" value="1"/>
</dbReference>
<organism evidence="12 13">
    <name type="scientific">Leptothoe spongobia TAU-MAC 1115</name>
    <dbReference type="NCBI Taxonomy" id="1967444"/>
    <lineage>
        <taxon>Bacteria</taxon>
        <taxon>Bacillati</taxon>
        <taxon>Cyanobacteriota</taxon>
        <taxon>Cyanophyceae</taxon>
        <taxon>Nodosilineales</taxon>
        <taxon>Cymatolegaceae</taxon>
        <taxon>Leptothoe</taxon>
        <taxon>Leptothoe spongobia</taxon>
    </lineage>
</organism>
<dbReference type="PANTHER" id="PTHR43065:SF10">
    <property type="entry name" value="PEROXIDE STRESS-ACTIVATED HISTIDINE KINASE MAK3"/>
    <property type="match status" value="1"/>
</dbReference>
<keyword evidence="5" id="KW-0547">Nucleotide-binding</keyword>
<evidence type="ECO:0000313" key="13">
    <source>
        <dbReference type="Proteomes" id="UP000717364"/>
    </source>
</evidence>
<dbReference type="Pfam" id="PF02518">
    <property type="entry name" value="HATPase_c"/>
    <property type="match status" value="1"/>
</dbReference>
<dbReference type="InterPro" id="IPR036890">
    <property type="entry name" value="HATPase_C_sf"/>
</dbReference>
<reference evidence="12" key="1">
    <citation type="submission" date="2020-11" db="EMBL/GenBank/DDBJ databases">
        <authorList>
            <person name="Konstantinou D."/>
            <person name="Gkelis S."/>
            <person name="Popin R."/>
            <person name="Fewer D."/>
            <person name="Sivonen K."/>
        </authorList>
    </citation>
    <scope>NUCLEOTIDE SEQUENCE</scope>
    <source>
        <strain evidence="12">TAU-MAC 1115</strain>
    </source>
</reference>
<evidence type="ECO:0000256" key="4">
    <source>
        <dbReference type="ARBA" id="ARBA00022679"/>
    </source>
</evidence>
<accession>A0A947DGP7</accession>
<dbReference type="GO" id="GO:0000155">
    <property type="term" value="F:phosphorelay sensor kinase activity"/>
    <property type="evidence" value="ECO:0007669"/>
    <property type="project" value="InterPro"/>
</dbReference>
<dbReference type="SMART" id="SM00387">
    <property type="entry name" value="HATPase_c"/>
    <property type="match status" value="1"/>
</dbReference>
<dbReference type="Gene3D" id="1.10.287.130">
    <property type="match status" value="1"/>
</dbReference>
<dbReference type="InterPro" id="IPR029016">
    <property type="entry name" value="GAF-like_dom_sf"/>
</dbReference>
<dbReference type="SUPFAM" id="SSF55781">
    <property type="entry name" value="GAF domain-like"/>
    <property type="match status" value="1"/>
</dbReference>
<feature type="coiled-coil region" evidence="9">
    <location>
        <begin position="191"/>
        <end position="218"/>
    </location>
</feature>
<dbReference type="Gene3D" id="3.30.450.40">
    <property type="match status" value="1"/>
</dbReference>
<dbReference type="SUPFAM" id="SSF55874">
    <property type="entry name" value="ATPase domain of HSP90 chaperone/DNA topoisomerase II/histidine kinase"/>
    <property type="match status" value="1"/>
</dbReference>
<dbReference type="CDD" id="cd00082">
    <property type="entry name" value="HisKA"/>
    <property type="match status" value="1"/>
</dbReference>
<dbReference type="InterPro" id="IPR003594">
    <property type="entry name" value="HATPase_dom"/>
</dbReference>
<dbReference type="EMBL" id="JADOES010000024">
    <property type="protein sequence ID" value="MBT9316339.1"/>
    <property type="molecule type" value="Genomic_DNA"/>
</dbReference>
<evidence type="ECO:0000256" key="2">
    <source>
        <dbReference type="ARBA" id="ARBA00012438"/>
    </source>
</evidence>
<dbReference type="PROSITE" id="PS50109">
    <property type="entry name" value="HIS_KIN"/>
    <property type="match status" value="1"/>
</dbReference>
<evidence type="ECO:0000256" key="5">
    <source>
        <dbReference type="ARBA" id="ARBA00022741"/>
    </source>
</evidence>
<evidence type="ECO:0000256" key="9">
    <source>
        <dbReference type="SAM" id="Coils"/>
    </source>
</evidence>
<dbReference type="GO" id="GO:0005524">
    <property type="term" value="F:ATP binding"/>
    <property type="evidence" value="ECO:0007669"/>
    <property type="project" value="UniProtKB-KW"/>
</dbReference>
<keyword evidence="4" id="KW-0808">Transferase</keyword>
<keyword evidence="3" id="KW-0597">Phosphoprotein</keyword>
<dbReference type="PRINTS" id="PR00344">
    <property type="entry name" value="BCTRLSENSOR"/>
</dbReference>
<evidence type="ECO:0000256" key="3">
    <source>
        <dbReference type="ARBA" id="ARBA00022553"/>
    </source>
</evidence>
<dbReference type="InterPro" id="IPR004358">
    <property type="entry name" value="Sig_transdc_His_kin-like_C"/>
</dbReference>
<dbReference type="Gene3D" id="3.30.565.10">
    <property type="entry name" value="Histidine kinase-like ATPase, C-terminal domain"/>
    <property type="match status" value="1"/>
</dbReference>
<dbReference type="InterPro" id="IPR003661">
    <property type="entry name" value="HisK_dim/P_dom"/>
</dbReference>
<keyword evidence="7" id="KW-0067">ATP-binding</keyword>
<dbReference type="InterPro" id="IPR003018">
    <property type="entry name" value="GAF"/>
</dbReference>
<evidence type="ECO:0000256" key="7">
    <source>
        <dbReference type="ARBA" id="ARBA00022840"/>
    </source>
</evidence>
<keyword evidence="8" id="KW-0902">Two-component regulatory system</keyword>
<evidence type="ECO:0000256" key="6">
    <source>
        <dbReference type="ARBA" id="ARBA00022777"/>
    </source>
</evidence>
<comment type="catalytic activity">
    <reaction evidence="1">
        <text>ATP + protein L-histidine = ADP + protein N-phospho-L-histidine.</text>
        <dbReference type="EC" id="2.7.13.3"/>
    </reaction>
</comment>
<dbReference type="Pfam" id="PF00512">
    <property type="entry name" value="HisKA"/>
    <property type="match status" value="1"/>
</dbReference>
<evidence type="ECO:0000256" key="1">
    <source>
        <dbReference type="ARBA" id="ARBA00000085"/>
    </source>
</evidence>
<feature type="domain" description="Histidine kinase" evidence="11">
    <location>
        <begin position="227"/>
        <end position="431"/>
    </location>
</feature>
<keyword evidence="13" id="KW-1185">Reference proteome</keyword>
<keyword evidence="9" id="KW-0175">Coiled coil</keyword>
<dbReference type="EC" id="2.7.13.3" evidence="2"/>
<proteinExistence type="predicted"/>
<evidence type="ECO:0000313" key="12">
    <source>
        <dbReference type="EMBL" id="MBT9316339.1"/>
    </source>
</evidence>
<evidence type="ECO:0000256" key="10">
    <source>
        <dbReference type="SAM" id="MobiDB-lite"/>
    </source>
</evidence>
<keyword evidence="6" id="KW-0418">Kinase</keyword>
<dbReference type="SMART" id="SM00388">
    <property type="entry name" value="HisKA"/>
    <property type="match status" value="1"/>
</dbReference>
<name>A0A947DGP7_9CYAN</name>
<dbReference type="InterPro" id="IPR005467">
    <property type="entry name" value="His_kinase_dom"/>
</dbReference>
<gene>
    <name evidence="12" type="ORF">IXB50_12985</name>
</gene>
<comment type="caution">
    <text evidence="12">The sequence shown here is derived from an EMBL/GenBank/DDBJ whole genome shotgun (WGS) entry which is preliminary data.</text>
</comment>
<dbReference type="AlphaFoldDB" id="A0A947DGP7"/>
<evidence type="ECO:0000259" key="11">
    <source>
        <dbReference type="PROSITE" id="PS50109"/>
    </source>
</evidence>
<dbReference type="RefSeq" id="WP_215609406.1">
    <property type="nucleotide sequence ID" value="NZ_JADOES010000024.1"/>
</dbReference>
<dbReference type="Pfam" id="PF01590">
    <property type="entry name" value="GAF"/>
    <property type="match status" value="1"/>
</dbReference>
<dbReference type="SMART" id="SM00065">
    <property type="entry name" value="GAF"/>
    <property type="match status" value="1"/>
</dbReference>
<evidence type="ECO:0000256" key="8">
    <source>
        <dbReference type="ARBA" id="ARBA00023012"/>
    </source>
</evidence>
<reference evidence="12" key="2">
    <citation type="journal article" date="2021" name="Mar. Drugs">
        <title>Genome Reduction and Secondary Metabolism of the Marine Sponge-Associated Cyanobacterium Leptothoe.</title>
        <authorList>
            <person name="Konstantinou D."/>
            <person name="Popin R.V."/>
            <person name="Fewer D.P."/>
            <person name="Sivonen K."/>
            <person name="Gkelis S."/>
        </authorList>
    </citation>
    <scope>NUCLEOTIDE SEQUENCE</scope>
    <source>
        <strain evidence="12">TAU-MAC 1115</strain>
    </source>
</reference>
<dbReference type="InterPro" id="IPR036097">
    <property type="entry name" value="HisK_dim/P_sf"/>
</dbReference>
<protein>
    <recommendedName>
        <fullName evidence="2">histidine kinase</fullName>
        <ecNumber evidence="2">2.7.13.3</ecNumber>
    </recommendedName>
</protein>
<feature type="region of interest" description="Disordered" evidence="10">
    <location>
        <begin position="1"/>
        <end position="23"/>
    </location>
</feature>
<dbReference type="PANTHER" id="PTHR43065">
    <property type="entry name" value="SENSOR HISTIDINE KINASE"/>
    <property type="match status" value="1"/>
</dbReference>
<dbReference type="Proteomes" id="UP000717364">
    <property type="component" value="Unassembled WGS sequence"/>
</dbReference>